<keyword evidence="4 6" id="KW-0720">Serine protease</keyword>
<dbReference type="InterPro" id="IPR036852">
    <property type="entry name" value="Peptidase_S8/S53_dom_sf"/>
</dbReference>
<feature type="active site" description="Charge relay system" evidence="5 6">
    <location>
        <position position="221"/>
    </location>
</feature>
<dbReference type="InterPro" id="IPR000209">
    <property type="entry name" value="Peptidase_S8/S53_dom"/>
</dbReference>
<dbReference type="PROSITE" id="PS00138">
    <property type="entry name" value="SUBTILASE_SER"/>
    <property type="match status" value="1"/>
</dbReference>
<evidence type="ECO:0000256" key="7">
    <source>
        <dbReference type="RuleBase" id="RU003355"/>
    </source>
</evidence>
<dbReference type="PRINTS" id="PR00723">
    <property type="entry name" value="SUBTILISIN"/>
</dbReference>
<proteinExistence type="inferred from homology"/>
<dbReference type="RefSeq" id="WP_025305474.1">
    <property type="nucleotide sequence ID" value="NZ_CP007028.1"/>
</dbReference>
<evidence type="ECO:0000313" key="9">
    <source>
        <dbReference type="EMBL" id="AHE96742.1"/>
    </source>
</evidence>
<dbReference type="PANTHER" id="PTHR43806">
    <property type="entry name" value="PEPTIDASE S8"/>
    <property type="match status" value="1"/>
</dbReference>
<evidence type="ECO:0000256" key="2">
    <source>
        <dbReference type="ARBA" id="ARBA00022670"/>
    </source>
</evidence>
<dbReference type="Gene3D" id="2.60.120.1290">
    <property type="match status" value="1"/>
</dbReference>
<dbReference type="OrthoDB" id="9762689at2"/>
<dbReference type="InterPro" id="IPR023827">
    <property type="entry name" value="Peptidase_S8_Asp-AS"/>
</dbReference>
<comment type="similarity">
    <text evidence="1 6 7">Belongs to the peptidase S8 family.</text>
</comment>
<name>W0DHQ0_9AQUI</name>
<feature type="active site" description="Charge relay system" evidence="5 6">
    <location>
        <position position="169"/>
    </location>
</feature>
<evidence type="ECO:0000313" key="10">
    <source>
        <dbReference type="Proteomes" id="UP000018914"/>
    </source>
</evidence>
<evidence type="ECO:0000259" key="8">
    <source>
        <dbReference type="Pfam" id="PF00082"/>
    </source>
</evidence>
<evidence type="ECO:0000256" key="1">
    <source>
        <dbReference type="ARBA" id="ARBA00011073"/>
    </source>
</evidence>
<evidence type="ECO:0000256" key="4">
    <source>
        <dbReference type="ARBA" id="ARBA00022825"/>
    </source>
</evidence>
<dbReference type="InterPro" id="IPR050131">
    <property type="entry name" value="Peptidase_S8_subtilisin-like"/>
</dbReference>
<gene>
    <name evidence="9" type="ORF">THERU_01285</name>
</gene>
<dbReference type="EMBL" id="CP007028">
    <property type="protein sequence ID" value="AHE96742.1"/>
    <property type="molecule type" value="Genomic_DNA"/>
</dbReference>
<keyword evidence="10" id="KW-1185">Reference proteome</keyword>
<dbReference type="STRING" id="75906.THERU_01285"/>
<dbReference type="AlphaFoldDB" id="W0DHQ0"/>
<feature type="domain" description="Peptidase S8/S53" evidence="8">
    <location>
        <begin position="160"/>
        <end position="318"/>
    </location>
</feature>
<dbReference type="InterPro" id="IPR015500">
    <property type="entry name" value="Peptidase_S8_subtilisin-rel"/>
</dbReference>
<dbReference type="Pfam" id="PF00082">
    <property type="entry name" value="Peptidase_S8"/>
    <property type="match status" value="2"/>
</dbReference>
<evidence type="ECO:0000256" key="6">
    <source>
        <dbReference type="PROSITE-ProRule" id="PRU01240"/>
    </source>
</evidence>
<dbReference type="GO" id="GO:0004252">
    <property type="term" value="F:serine-type endopeptidase activity"/>
    <property type="evidence" value="ECO:0007669"/>
    <property type="project" value="UniProtKB-UniRule"/>
</dbReference>
<dbReference type="PATRIC" id="fig|75906.3.peg.253"/>
<dbReference type="Proteomes" id="UP000018914">
    <property type="component" value="Chromosome"/>
</dbReference>
<dbReference type="eggNOG" id="COG1404">
    <property type="taxonomic scope" value="Bacteria"/>
</dbReference>
<protein>
    <recommendedName>
        <fullName evidence="8">Peptidase S8/S53 domain-containing protein</fullName>
    </recommendedName>
</protein>
<evidence type="ECO:0000256" key="5">
    <source>
        <dbReference type="PIRSR" id="PIRSR615500-1"/>
    </source>
</evidence>
<feature type="domain" description="Peptidase S8/S53" evidence="8">
    <location>
        <begin position="443"/>
        <end position="569"/>
    </location>
</feature>
<feature type="active site" description="Charge relay system" evidence="5 6">
    <location>
        <position position="519"/>
    </location>
</feature>
<dbReference type="KEGG" id="trd:THERU_01285"/>
<dbReference type="GO" id="GO:0006508">
    <property type="term" value="P:proteolysis"/>
    <property type="evidence" value="ECO:0007669"/>
    <property type="project" value="UniProtKB-KW"/>
</dbReference>
<accession>W0DHQ0</accession>
<dbReference type="HOGENOM" id="CLU_427529_0_0_0"/>
<reference evidence="9 10" key="1">
    <citation type="submission" date="2013-12" db="EMBL/GenBank/DDBJ databases">
        <authorList>
            <consortium name="DOE Joint Genome Institute"/>
            <person name="Eisen J."/>
            <person name="Huntemann M."/>
            <person name="Han J."/>
            <person name="Chen A."/>
            <person name="Kyrpides N."/>
            <person name="Mavromatis K."/>
            <person name="Markowitz V."/>
            <person name="Palaniappan K."/>
            <person name="Ivanova N."/>
            <person name="Schaumberg A."/>
            <person name="Pati A."/>
            <person name="Liolios K."/>
            <person name="Nordberg H.P."/>
            <person name="Cantor M.N."/>
            <person name="Hua S.X."/>
            <person name="Woyke T."/>
        </authorList>
    </citation>
    <scope>NUCLEOTIDE SEQUENCE [LARGE SCALE GENOMIC DNA]</scope>
    <source>
        <strain evidence="9 10">DSM 23557</strain>
    </source>
</reference>
<sequence length="640" mass="68207">MRLLILLLLFTLSFSQHVKVLYSNGKVEVVDTRKTPLSVLRTRPDVIYVEPPIKLKLLDTIAYSSSVAIRGSGNYSFSINTQSGQRLSILAGGASVSFSGSCSGSIDNLICNSGTLNLSVYSSSDWRLIVQSFGRNLQLSDLSTTAYYIGTGAANTGKTGRNVIIGIIDSGIDWCHPAFRRRDGSSKILYYYVPATNTEYTRTQIEQFIRDGRCDGDYDIHGTHVAGIASYIAPDADLIVVRTNLEDTDVIRGLQYLRNKKNSLGRPMVVNMSLGGHFGPHDGTSMLERAIANLSGSGFVVVASAGNEGHKKLYAKVSGISSTVSVRLNSPYPEGDVIDGWYKNGTLRVEFCDSYNRCLSTEPGTSVSGNLSGGCRVNIDNTKTSHPLNGDGRFVVGFNCSGNFTIRLTPRSGTPNADLYLANENGEFIDCFLDDGFGGFLGTVVQPATSPYVIAVGALTSRFVSYDPRSFIDLGKIAYFSSRGPTRDGRLKPEVVAPGYFVLGPEAGTSGYIPLPGTSMASPVVAGLVALILEENPNLDVNGVRSILISQALSDGFTGFLPNNTYGYGKAFLSSFSSVGSVGSIYVGSLENFTCGLRESVGGGGGGGGGGCNSASPDLYTALLALVLTVILRKRIRKVL</sequence>
<dbReference type="PROSITE" id="PS51892">
    <property type="entry name" value="SUBTILASE"/>
    <property type="match status" value="1"/>
</dbReference>
<organism evidence="10">
    <name type="scientific">Thermocrinis ruber</name>
    <dbReference type="NCBI Taxonomy" id="75906"/>
    <lineage>
        <taxon>Bacteria</taxon>
        <taxon>Pseudomonadati</taxon>
        <taxon>Aquificota</taxon>
        <taxon>Aquificia</taxon>
        <taxon>Aquificales</taxon>
        <taxon>Aquificaceae</taxon>
        <taxon>Thermocrinis</taxon>
    </lineage>
</organism>
<dbReference type="SUPFAM" id="SSF52743">
    <property type="entry name" value="Subtilisin-like"/>
    <property type="match status" value="1"/>
</dbReference>
<keyword evidence="3 6" id="KW-0378">Hydrolase</keyword>
<evidence type="ECO:0000256" key="3">
    <source>
        <dbReference type="ARBA" id="ARBA00022801"/>
    </source>
</evidence>
<dbReference type="InterPro" id="IPR023828">
    <property type="entry name" value="Peptidase_S8_Ser-AS"/>
</dbReference>
<keyword evidence="2 6" id="KW-0645">Protease</keyword>
<dbReference type="Gene3D" id="3.40.50.200">
    <property type="entry name" value="Peptidase S8/S53 domain"/>
    <property type="match status" value="1"/>
</dbReference>
<dbReference type="PROSITE" id="PS00136">
    <property type="entry name" value="SUBTILASE_ASP"/>
    <property type="match status" value="1"/>
</dbReference>
<dbReference type="PANTHER" id="PTHR43806:SF11">
    <property type="entry name" value="CEREVISIN-RELATED"/>
    <property type="match status" value="1"/>
</dbReference>